<organism evidence="1 2">
    <name type="scientific">Bifidobacterium hapali</name>
    <dbReference type="NCBI Taxonomy" id="1630172"/>
    <lineage>
        <taxon>Bacteria</taxon>
        <taxon>Bacillati</taxon>
        <taxon>Actinomycetota</taxon>
        <taxon>Actinomycetes</taxon>
        <taxon>Bifidobacteriales</taxon>
        <taxon>Bifidobacteriaceae</taxon>
        <taxon>Bifidobacterium</taxon>
    </lineage>
</organism>
<dbReference type="OrthoDB" id="9810005at2"/>
<dbReference type="Pfam" id="PF01026">
    <property type="entry name" value="TatD_DNase"/>
    <property type="match status" value="1"/>
</dbReference>
<reference evidence="1 2" key="1">
    <citation type="journal article" date="2017" name="BMC Genomics">
        <title>Comparative genomic and phylogenomic analyses of the Bifidobacteriaceae family.</title>
        <authorList>
            <person name="Lugli G.A."/>
            <person name="Milani C."/>
            <person name="Turroni F."/>
            <person name="Duranti S."/>
            <person name="Mancabelli L."/>
            <person name="Mangifesta M."/>
            <person name="Ferrario C."/>
            <person name="Modesto M."/>
            <person name="Mattarelli P."/>
            <person name="Jiri K."/>
            <person name="van Sinderen D."/>
            <person name="Ventura M."/>
        </authorList>
    </citation>
    <scope>NUCLEOTIDE SEQUENCE [LARGE SCALE GENOMIC DNA]</scope>
    <source>
        <strain evidence="1 2">DSM 100202</strain>
    </source>
</reference>
<protein>
    <submittedName>
        <fullName evidence="1">Hydrolase TatD</fullName>
    </submittedName>
</protein>
<dbReference type="PANTHER" id="PTHR46124:SF2">
    <property type="entry name" value="D-AMINOACYL-TRNA DEACYLASE"/>
    <property type="match status" value="1"/>
</dbReference>
<dbReference type="SUPFAM" id="SSF51556">
    <property type="entry name" value="Metallo-dependent hydrolases"/>
    <property type="match status" value="1"/>
</dbReference>
<keyword evidence="1" id="KW-0378">Hydrolase</keyword>
<evidence type="ECO:0000313" key="1">
    <source>
        <dbReference type="EMBL" id="OZG62940.1"/>
    </source>
</evidence>
<dbReference type="Gene3D" id="3.20.20.140">
    <property type="entry name" value="Metal-dependent hydrolases"/>
    <property type="match status" value="1"/>
</dbReference>
<evidence type="ECO:0000313" key="2">
    <source>
        <dbReference type="Proteomes" id="UP000216074"/>
    </source>
</evidence>
<dbReference type="AlphaFoldDB" id="A0A261FUU3"/>
<sequence length="288" mass="32011">MTGPASEPAAADDLISLLSDAHCHVDTAQLIAVQRKYGIRSVISCANGDQWRQTSRWLADTVRDNESSNVSDSPSNRTSDIRLSFGIHPWDVNSYRFADALPYLEQTAIVGEIGLDGEWTDVPLAQQIAVCEAQLDYASRTHKPVVLHTKSREREVLDLIRHYPNRYMVHWYACERWQYDYLDLGCYMSIGPDLQTDESVRSLARRIPDDRLLIESDGLESLSWARGREYRVDEYVGALVDLLRALAVIRSGTGTADTALGGTADAAVRALAALTCRNLAAFLAPVAR</sequence>
<dbReference type="Proteomes" id="UP000216074">
    <property type="component" value="Unassembled WGS sequence"/>
</dbReference>
<gene>
    <name evidence="1" type="ORF">BHAP_1970</name>
</gene>
<dbReference type="PANTHER" id="PTHR46124">
    <property type="entry name" value="D-AMINOACYL-TRNA DEACYLASE"/>
    <property type="match status" value="1"/>
</dbReference>
<accession>A0A261FUU3</accession>
<dbReference type="RefSeq" id="WP_094730512.1">
    <property type="nucleotide sequence ID" value="NZ_MWWY01000042.1"/>
</dbReference>
<name>A0A261FUU3_9BIFI</name>
<comment type="caution">
    <text evidence="1">The sequence shown here is derived from an EMBL/GenBank/DDBJ whole genome shotgun (WGS) entry which is preliminary data.</text>
</comment>
<dbReference type="EMBL" id="MWWY01000042">
    <property type="protein sequence ID" value="OZG62940.1"/>
    <property type="molecule type" value="Genomic_DNA"/>
</dbReference>
<keyword evidence="2" id="KW-1185">Reference proteome</keyword>
<dbReference type="InterPro" id="IPR032466">
    <property type="entry name" value="Metal_Hydrolase"/>
</dbReference>
<dbReference type="GO" id="GO:0016788">
    <property type="term" value="F:hydrolase activity, acting on ester bonds"/>
    <property type="evidence" value="ECO:0007669"/>
    <property type="project" value="InterPro"/>
</dbReference>
<proteinExistence type="predicted"/>
<dbReference type="InterPro" id="IPR001130">
    <property type="entry name" value="TatD-like"/>
</dbReference>